<proteinExistence type="predicted"/>
<evidence type="ECO:0000256" key="1">
    <source>
        <dbReference type="SAM" id="MobiDB-lite"/>
    </source>
</evidence>
<protein>
    <submittedName>
        <fullName evidence="2">Uncharacterized protein</fullName>
    </submittedName>
</protein>
<sequence>MARGGQHNNVNRFQPLTPSVSTDLHRYKLLSQMALFRSPRPTILQLESGPDATTWSRLGSSTLFQKR</sequence>
<gene>
    <name evidence="2" type="ORF">CK203_090494</name>
</gene>
<evidence type="ECO:0000313" key="3">
    <source>
        <dbReference type="Proteomes" id="UP000288805"/>
    </source>
</evidence>
<evidence type="ECO:0000313" key="2">
    <source>
        <dbReference type="EMBL" id="RVW14406.1"/>
    </source>
</evidence>
<name>A0A438BTW2_VITVI</name>
<dbReference type="EMBL" id="QGNW01002620">
    <property type="protein sequence ID" value="RVW14406.1"/>
    <property type="molecule type" value="Genomic_DNA"/>
</dbReference>
<dbReference type="Proteomes" id="UP000288805">
    <property type="component" value="Unassembled WGS sequence"/>
</dbReference>
<organism evidence="2 3">
    <name type="scientific">Vitis vinifera</name>
    <name type="common">Grape</name>
    <dbReference type="NCBI Taxonomy" id="29760"/>
    <lineage>
        <taxon>Eukaryota</taxon>
        <taxon>Viridiplantae</taxon>
        <taxon>Streptophyta</taxon>
        <taxon>Embryophyta</taxon>
        <taxon>Tracheophyta</taxon>
        <taxon>Spermatophyta</taxon>
        <taxon>Magnoliopsida</taxon>
        <taxon>eudicotyledons</taxon>
        <taxon>Gunneridae</taxon>
        <taxon>Pentapetalae</taxon>
        <taxon>rosids</taxon>
        <taxon>Vitales</taxon>
        <taxon>Vitaceae</taxon>
        <taxon>Viteae</taxon>
        <taxon>Vitis</taxon>
    </lineage>
</organism>
<feature type="compositionally biased region" description="Polar residues" evidence="1">
    <location>
        <begin position="51"/>
        <end position="67"/>
    </location>
</feature>
<reference evidence="2 3" key="1">
    <citation type="journal article" date="2018" name="PLoS Genet.">
        <title>Population sequencing reveals clonal diversity and ancestral inbreeding in the grapevine cultivar Chardonnay.</title>
        <authorList>
            <person name="Roach M.J."/>
            <person name="Johnson D.L."/>
            <person name="Bohlmann J."/>
            <person name="van Vuuren H.J."/>
            <person name="Jones S.J."/>
            <person name="Pretorius I.S."/>
            <person name="Schmidt S.A."/>
            <person name="Borneman A.R."/>
        </authorList>
    </citation>
    <scope>NUCLEOTIDE SEQUENCE [LARGE SCALE GENOMIC DNA]</scope>
    <source>
        <strain evidence="3">cv. Chardonnay</strain>
        <tissue evidence="2">Leaf</tissue>
    </source>
</reference>
<comment type="caution">
    <text evidence="2">The sequence shown here is derived from an EMBL/GenBank/DDBJ whole genome shotgun (WGS) entry which is preliminary data.</text>
</comment>
<dbReference type="AlphaFoldDB" id="A0A438BTW2"/>
<accession>A0A438BTW2</accession>
<feature type="region of interest" description="Disordered" evidence="1">
    <location>
        <begin position="47"/>
        <end position="67"/>
    </location>
</feature>